<evidence type="ECO:0000256" key="1">
    <source>
        <dbReference type="SAM" id="MobiDB-lite"/>
    </source>
</evidence>
<proteinExistence type="predicted"/>
<name>A0A5B7EJM8_PORTR</name>
<dbReference type="EMBL" id="VSRR010002855">
    <property type="protein sequence ID" value="MPC33538.1"/>
    <property type="molecule type" value="Genomic_DNA"/>
</dbReference>
<gene>
    <name evidence="2" type="ORF">E2C01_026892</name>
</gene>
<evidence type="ECO:0000313" key="3">
    <source>
        <dbReference type="Proteomes" id="UP000324222"/>
    </source>
</evidence>
<feature type="region of interest" description="Disordered" evidence="1">
    <location>
        <begin position="51"/>
        <end position="78"/>
    </location>
</feature>
<dbReference type="AlphaFoldDB" id="A0A5B7EJM8"/>
<dbReference type="Proteomes" id="UP000324222">
    <property type="component" value="Unassembled WGS sequence"/>
</dbReference>
<organism evidence="2 3">
    <name type="scientific">Portunus trituberculatus</name>
    <name type="common">Swimming crab</name>
    <name type="synonym">Neptunus trituberculatus</name>
    <dbReference type="NCBI Taxonomy" id="210409"/>
    <lineage>
        <taxon>Eukaryota</taxon>
        <taxon>Metazoa</taxon>
        <taxon>Ecdysozoa</taxon>
        <taxon>Arthropoda</taxon>
        <taxon>Crustacea</taxon>
        <taxon>Multicrustacea</taxon>
        <taxon>Malacostraca</taxon>
        <taxon>Eumalacostraca</taxon>
        <taxon>Eucarida</taxon>
        <taxon>Decapoda</taxon>
        <taxon>Pleocyemata</taxon>
        <taxon>Brachyura</taxon>
        <taxon>Eubrachyura</taxon>
        <taxon>Portunoidea</taxon>
        <taxon>Portunidae</taxon>
        <taxon>Portuninae</taxon>
        <taxon>Portunus</taxon>
    </lineage>
</organism>
<accession>A0A5B7EJM8</accession>
<evidence type="ECO:0000313" key="2">
    <source>
        <dbReference type="EMBL" id="MPC33538.1"/>
    </source>
</evidence>
<reference evidence="2 3" key="1">
    <citation type="submission" date="2019-05" db="EMBL/GenBank/DDBJ databases">
        <title>Another draft genome of Portunus trituberculatus and its Hox gene families provides insights of decapod evolution.</title>
        <authorList>
            <person name="Jeong J.-H."/>
            <person name="Song I."/>
            <person name="Kim S."/>
            <person name="Choi T."/>
            <person name="Kim D."/>
            <person name="Ryu S."/>
            <person name="Kim W."/>
        </authorList>
    </citation>
    <scope>NUCLEOTIDE SEQUENCE [LARGE SCALE GENOMIC DNA]</scope>
    <source>
        <tissue evidence="2">Muscle</tissue>
    </source>
</reference>
<keyword evidence="3" id="KW-1185">Reference proteome</keyword>
<sequence length="78" mass="8964">MTYSPHWPWCPTQPDTLEHLLLHCPCHHSHCVALLRSPTTQAYTDRPGRLHQSQFGLQDPKPHQDLLTQDKSAPPHII</sequence>
<protein>
    <submittedName>
        <fullName evidence="2">Uncharacterized protein</fullName>
    </submittedName>
</protein>
<comment type="caution">
    <text evidence="2">The sequence shown here is derived from an EMBL/GenBank/DDBJ whole genome shotgun (WGS) entry which is preliminary data.</text>
</comment>